<keyword evidence="1" id="KW-1133">Transmembrane helix</keyword>
<feature type="transmembrane region" description="Helical" evidence="1">
    <location>
        <begin position="53"/>
        <end position="79"/>
    </location>
</feature>
<dbReference type="Pfam" id="PF08592">
    <property type="entry name" value="Anthrone_oxy"/>
    <property type="match status" value="1"/>
</dbReference>
<dbReference type="OrthoDB" id="4827927at2"/>
<evidence type="ECO:0000313" key="3">
    <source>
        <dbReference type="Proteomes" id="UP000032120"/>
    </source>
</evidence>
<dbReference type="Proteomes" id="UP000032120">
    <property type="component" value="Unassembled WGS sequence"/>
</dbReference>
<proteinExistence type="predicted"/>
<comment type="caution">
    <text evidence="2">The sequence shown here is derived from an EMBL/GenBank/DDBJ whole genome shotgun (WGS) entry which is preliminary data.</text>
</comment>
<organism evidence="2 3">
    <name type="scientific">Leucobacter komagatae</name>
    <dbReference type="NCBI Taxonomy" id="55969"/>
    <lineage>
        <taxon>Bacteria</taxon>
        <taxon>Bacillati</taxon>
        <taxon>Actinomycetota</taxon>
        <taxon>Actinomycetes</taxon>
        <taxon>Micrococcales</taxon>
        <taxon>Microbacteriaceae</taxon>
        <taxon>Leucobacter</taxon>
    </lineage>
</organism>
<dbReference type="EMBL" id="JXSQ01000026">
    <property type="protein sequence ID" value="KIP51651.1"/>
    <property type="molecule type" value="Genomic_DNA"/>
</dbReference>
<feature type="transmembrane region" description="Helical" evidence="1">
    <location>
        <begin position="85"/>
        <end position="110"/>
    </location>
</feature>
<protein>
    <submittedName>
        <fullName evidence="2">Membrane protein</fullName>
    </submittedName>
</protein>
<sequence length="161" mass="16765">MPAILLSPVLIVALVANGLLAGLFFVFTAAISPGFHRVDDGTYIRAFRAINSAILNGRFLAVFFAAPIAALASVVLHVLRGSSAATLAVAAGTVCSVLTFGITAAGNVPLNSALARAEVRSDAQRRAARQRFERPWNSRNLARTVSSTGALILFATALASD</sequence>
<keyword evidence="1" id="KW-0812">Transmembrane</keyword>
<accession>A0A0D0HVM1</accession>
<evidence type="ECO:0000256" key="1">
    <source>
        <dbReference type="SAM" id="Phobius"/>
    </source>
</evidence>
<evidence type="ECO:0000313" key="2">
    <source>
        <dbReference type="EMBL" id="KIP51651.1"/>
    </source>
</evidence>
<reference evidence="2 3" key="1">
    <citation type="submission" date="2015-01" db="EMBL/GenBank/DDBJ databases">
        <title>Draft genome sequence of Leucobacter komagatae strain VKM ST2845.</title>
        <authorList>
            <person name="Karlyshev A.V."/>
            <person name="Kudryashova E.B."/>
        </authorList>
    </citation>
    <scope>NUCLEOTIDE SEQUENCE [LARGE SCALE GENOMIC DNA]</scope>
    <source>
        <strain evidence="2 3">VKM ST2845</strain>
    </source>
</reference>
<keyword evidence="1" id="KW-0472">Membrane</keyword>
<name>A0A0D0HVM1_9MICO</name>
<dbReference type="InterPro" id="IPR013901">
    <property type="entry name" value="Anthrone_oxy"/>
</dbReference>
<dbReference type="AlphaFoldDB" id="A0A0D0HVM1"/>
<dbReference type="RefSeq" id="WP_042545069.1">
    <property type="nucleotide sequence ID" value="NZ_JXSQ01000026.1"/>
</dbReference>
<feature type="transmembrane region" description="Helical" evidence="1">
    <location>
        <begin position="6"/>
        <end position="32"/>
    </location>
</feature>
<keyword evidence="3" id="KW-1185">Reference proteome</keyword>
<gene>
    <name evidence="2" type="ORF">SD72_13900</name>
</gene>